<dbReference type="InterPro" id="IPR041489">
    <property type="entry name" value="PDZ_6"/>
</dbReference>
<feature type="compositionally biased region" description="Basic and acidic residues" evidence="1">
    <location>
        <begin position="8"/>
        <end position="17"/>
    </location>
</feature>
<reference evidence="3 4" key="1">
    <citation type="submission" date="2023-09" db="EMBL/GenBank/DDBJ databases">
        <title>Genomes of two closely related lineages of the louse Polyplax serrata with different host specificities.</title>
        <authorList>
            <person name="Martinu J."/>
            <person name="Tarabai H."/>
            <person name="Stefka J."/>
            <person name="Hypsa V."/>
        </authorList>
    </citation>
    <scope>NUCLEOTIDE SEQUENCE [LARGE SCALE GENOMIC DNA]</scope>
    <source>
        <strain evidence="3">98ZLc_SE</strain>
    </source>
</reference>
<feature type="compositionally biased region" description="Polar residues" evidence="1">
    <location>
        <begin position="80"/>
        <end position="92"/>
    </location>
</feature>
<evidence type="ECO:0000313" key="3">
    <source>
        <dbReference type="EMBL" id="KAK6633563.1"/>
    </source>
</evidence>
<accession>A0ABR1B222</accession>
<evidence type="ECO:0000313" key="4">
    <source>
        <dbReference type="Proteomes" id="UP001359485"/>
    </source>
</evidence>
<sequence length="369" mass="41239">MLKFCKTHKTDTKKNEEVNPGSKASLKGIREGDIISSINGTTTKDVDNSTVHKLLRNAGEQLHLSLNEDGVASPRRKLRQTASDSGEQTICPSQCIGDTDSNDFLPEDKTKKPLKKNSSPESSSRLRAEKKGSRGFKNVFRTIKIFALGKPKKSVLQSKSIHAGEGLEKKSRPKNSTLVKECSTEIETKSKPILRTYSASPKKFGRESRKYINGNVRPTNSPPEKPKREHEGTRTKGNTITVIKRKSNWKSPLTTRASISRTRNLEPKTARKLSNHLKETSFLSAIAEEHSSPYIVRRQIVVRKYENGDENLAKNQVEVQVHSEENQKTTSSKENVAAKALLTILKLCDSTKEYRIIQAVGTPYQFSVP</sequence>
<feature type="region of interest" description="Disordered" evidence="1">
    <location>
        <begin position="67"/>
        <end position="131"/>
    </location>
</feature>
<gene>
    <name evidence="3" type="ORF">RUM44_004170</name>
</gene>
<feature type="region of interest" description="Disordered" evidence="1">
    <location>
        <begin position="1"/>
        <end position="24"/>
    </location>
</feature>
<keyword evidence="4" id="KW-1185">Reference proteome</keyword>
<dbReference type="SUPFAM" id="SSF50156">
    <property type="entry name" value="PDZ domain-like"/>
    <property type="match status" value="1"/>
</dbReference>
<dbReference type="InterPro" id="IPR001478">
    <property type="entry name" value="PDZ"/>
</dbReference>
<comment type="caution">
    <text evidence="3">The sequence shown here is derived from an EMBL/GenBank/DDBJ whole genome shotgun (WGS) entry which is preliminary data.</text>
</comment>
<feature type="domain" description="PDZ" evidence="2">
    <location>
        <begin position="17"/>
        <end position="70"/>
    </location>
</feature>
<name>A0ABR1B222_POLSC</name>
<protein>
    <recommendedName>
        <fullName evidence="2">PDZ domain-containing protein</fullName>
    </recommendedName>
</protein>
<dbReference type="Pfam" id="PF17820">
    <property type="entry name" value="PDZ_6"/>
    <property type="match status" value="1"/>
</dbReference>
<feature type="region of interest" description="Disordered" evidence="1">
    <location>
        <begin position="205"/>
        <end position="235"/>
    </location>
</feature>
<evidence type="ECO:0000259" key="2">
    <source>
        <dbReference type="PROSITE" id="PS50106"/>
    </source>
</evidence>
<evidence type="ECO:0000256" key="1">
    <source>
        <dbReference type="SAM" id="MobiDB-lite"/>
    </source>
</evidence>
<dbReference type="EMBL" id="JAWJWF010000004">
    <property type="protein sequence ID" value="KAK6633563.1"/>
    <property type="molecule type" value="Genomic_DNA"/>
</dbReference>
<organism evidence="3 4">
    <name type="scientific">Polyplax serrata</name>
    <name type="common">Common mouse louse</name>
    <dbReference type="NCBI Taxonomy" id="468196"/>
    <lineage>
        <taxon>Eukaryota</taxon>
        <taxon>Metazoa</taxon>
        <taxon>Ecdysozoa</taxon>
        <taxon>Arthropoda</taxon>
        <taxon>Hexapoda</taxon>
        <taxon>Insecta</taxon>
        <taxon>Pterygota</taxon>
        <taxon>Neoptera</taxon>
        <taxon>Paraneoptera</taxon>
        <taxon>Psocodea</taxon>
        <taxon>Troctomorpha</taxon>
        <taxon>Phthiraptera</taxon>
        <taxon>Anoplura</taxon>
        <taxon>Polyplacidae</taxon>
        <taxon>Polyplax</taxon>
    </lineage>
</organism>
<dbReference type="PROSITE" id="PS50106">
    <property type="entry name" value="PDZ"/>
    <property type="match status" value="1"/>
</dbReference>
<dbReference type="InterPro" id="IPR036034">
    <property type="entry name" value="PDZ_sf"/>
</dbReference>
<feature type="compositionally biased region" description="Basic and acidic residues" evidence="1">
    <location>
        <begin position="224"/>
        <end position="234"/>
    </location>
</feature>
<proteinExistence type="predicted"/>
<dbReference type="Gene3D" id="2.30.42.10">
    <property type="match status" value="1"/>
</dbReference>
<dbReference type="Proteomes" id="UP001359485">
    <property type="component" value="Unassembled WGS sequence"/>
</dbReference>